<feature type="domain" description="Tf2-1-like SH3-like" evidence="1">
    <location>
        <begin position="359"/>
        <end position="423"/>
    </location>
</feature>
<dbReference type="PANTHER" id="PTHR45835:SF99">
    <property type="entry name" value="CHROMO DOMAIN-CONTAINING PROTEIN-RELATED"/>
    <property type="match status" value="1"/>
</dbReference>
<keyword evidence="2" id="KW-0695">RNA-directed DNA polymerase</keyword>
<dbReference type="Gene3D" id="3.30.70.270">
    <property type="match status" value="1"/>
</dbReference>
<dbReference type="SUPFAM" id="SSF56672">
    <property type="entry name" value="DNA/RNA polymerases"/>
    <property type="match status" value="1"/>
</dbReference>
<evidence type="ECO:0000313" key="2">
    <source>
        <dbReference type="EMBL" id="KAA3483059.1"/>
    </source>
</evidence>
<comment type="caution">
    <text evidence="2">The sequence shown here is derived from an EMBL/GenBank/DDBJ whole genome shotgun (WGS) entry which is preliminary data.</text>
</comment>
<dbReference type="InterPro" id="IPR012337">
    <property type="entry name" value="RNaseH-like_sf"/>
</dbReference>
<dbReference type="GO" id="GO:0003676">
    <property type="term" value="F:nucleic acid binding"/>
    <property type="evidence" value="ECO:0007669"/>
    <property type="project" value="InterPro"/>
</dbReference>
<dbReference type="InterPro" id="IPR043502">
    <property type="entry name" value="DNA/RNA_pol_sf"/>
</dbReference>
<protein>
    <submittedName>
        <fullName evidence="2">Reverse transcriptase</fullName>
    </submittedName>
</protein>
<proteinExistence type="predicted"/>
<gene>
    <name evidence="2" type="ORF">EPI10_005257</name>
</gene>
<reference evidence="3" key="1">
    <citation type="journal article" date="2019" name="Plant Biotechnol. J.">
        <title>Genome sequencing of the Australian wild diploid species Gossypium australe highlights disease resistance and delayed gland morphogenesis.</title>
        <authorList>
            <person name="Cai Y."/>
            <person name="Cai X."/>
            <person name="Wang Q."/>
            <person name="Wang P."/>
            <person name="Zhang Y."/>
            <person name="Cai C."/>
            <person name="Xu Y."/>
            <person name="Wang K."/>
            <person name="Zhou Z."/>
            <person name="Wang C."/>
            <person name="Geng S."/>
            <person name="Li B."/>
            <person name="Dong Q."/>
            <person name="Hou Y."/>
            <person name="Wang H."/>
            <person name="Ai P."/>
            <person name="Liu Z."/>
            <person name="Yi F."/>
            <person name="Sun M."/>
            <person name="An G."/>
            <person name="Cheng J."/>
            <person name="Zhang Y."/>
            <person name="Shi Q."/>
            <person name="Xie Y."/>
            <person name="Shi X."/>
            <person name="Chang Y."/>
            <person name="Huang F."/>
            <person name="Chen Y."/>
            <person name="Hong S."/>
            <person name="Mi L."/>
            <person name="Sun Q."/>
            <person name="Zhang L."/>
            <person name="Zhou B."/>
            <person name="Peng R."/>
            <person name="Zhang X."/>
            <person name="Liu F."/>
        </authorList>
    </citation>
    <scope>NUCLEOTIDE SEQUENCE [LARGE SCALE GENOMIC DNA]</scope>
    <source>
        <strain evidence="3">cv. PA1801</strain>
    </source>
</reference>
<dbReference type="OrthoDB" id="1600023at2759"/>
<dbReference type="Proteomes" id="UP000325315">
    <property type="component" value="Unassembled WGS sequence"/>
</dbReference>
<dbReference type="InterPro" id="IPR036397">
    <property type="entry name" value="RNaseH_sf"/>
</dbReference>
<accession>A0A5B6WMH9</accession>
<evidence type="ECO:0000259" key="1">
    <source>
        <dbReference type="Pfam" id="PF24626"/>
    </source>
</evidence>
<sequence length="459" mass="53631">MVSCRQKRVELKGPNGKVISIESDKLDCVSNIISTMKAHKLVRKDIFPDELSGLPPEQEVEFVIELVPDRSFIRPSVPPWGVPVLFVRKKDRSMRLCIYYRQLNKMAIKNKYMLPRIDDIFDQLKEASLEVERAQHLKIVLQTLRENKLITDEVRWSILAELKVMPLFLQSIQELQLVDPNLAAKRKMVEPVKAEHQVPLGLLQLIMIPEWKWDQVTIDFVTGLSLMPRKKDAIWVVVDRLTKSAHFIPVRMGYSLEKLAELYVEETVRLHGVPLSIISDRDPSYQVSLKMTPYKALDRHKCRTSLCWSELSERKLEGVSLIRDTENNVKTIWDNLKVTSNCQKSYVDLKHKDIEFIFGDRLFLKVSPWKKILRFGRKGKLSLRFIGPYEITERIGPVAYRLALPPELEKIHNVFHVYFLRRYISNPSHVIPHNEIELQSYLTYSEELVKILAWEVKEL</sequence>
<keyword evidence="3" id="KW-1185">Reference proteome</keyword>
<dbReference type="PANTHER" id="PTHR45835">
    <property type="entry name" value="YALI0A06105P"/>
    <property type="match status" value="1"/>
</dbReference>
<dbReference type="GO" id="GO:0003964">
    <property type="term" value="F:RNA-directed DNA polymerase activity"/>
    <property type="evidence" value="ECO:0007669"/>
    <property type="project" value="UniProtKB-KW"/>
</dbReference>
<dbReference type="InterPro" id="IPR056924">
    <property type="entry name" value="SH3_Tf2-1"/>
</dbReference>
<organism evidence="2 3">
    <name type="scientific">Gossypium australe</name>
    <dbReference type="NCBI Taxonomy" id="47621"/>
    <lineage>
        <taxon>Eukaryota</taxon>
        <taxon>Viridiplantae</taxon>
        <taxon>Streptophyta</taxon>
        <taxon>Embryophyta</taxon>
        <taxon>Tracheophyta</taxon>
        <taxon>Spermatophyta</taxon>
        <taxon>Magnoliopsida</taxon>
        <taxon>eudicotyledons</taxon>
        <taxon>Gunneridae</taxon>
        <taxon>Pentapetalae</taxon>
        <taxon>rosids</taxon>
        <taxon>malvids</taxon>
        <taxon>Malvales</taxon>
        <taxon>Malvaceae</taxon>
        <taxon>Malvoideae</taxon>
        <taxon>Gossypium</taxon>
    </lineage>
</organism>
<dbReference type="SUPFAM" id="SSF53098">
    <property type="entry name" value="Ribonuclease H-like"/>
    <property type="match status" value="1"/>
</dbReference>
<evidence type="ECO:0000313" key="3">
    <source>
        <dbReference type="Proteomes" id="UP000325315"/>
    </source>
</evidence>
<keyword evidence="2" id="KW-0808">Transferase</keyword>
<dbReference type="Pfam" id="PF24626">
    <property type="entry name" value="SH3_Tf2-1"/>
    <property type="match status" value="1"/>
</dbReference>
<dbReference type="EMBL" id="SMMG02000002">
    <property type="protein sequence ID" value="KAA3483059.1"/>
    <property type="molecule type" value="Genomic_DNA"/>
</dbReference>
<dbReference type="Gene3D" id="3.30.420.10">
    <property type="entry name" value="Ribonuclease H-like superfamily/Ribonuclease H"/>
    <property type="match status" value="1"/>
</dbReference>
<dbReference type="AlphaFoldDB" id="A0A5B6WMH9"/>
<keyword evidence="2" id="KW-0548">Nucleotidyltransferase</keyword>
<dbReference type="Gene3D" id="3.10.10.10">
    <property type="entry name" value="HIV Type 1 Reverse Transcriptase, subunit A, domain 1"/>
    <property type="match status" value="1"/>
</dbReference>
<name>A0A5B6WMH9_9ROSI</name>
<dbReference type="InterPro" id="IPR043128">
    <property type="entry name" value="Rev_trsase/Diguanyl_cyclase"/>
</dbReference>